<dbReference type="InterPro" id="IPR026444">
    <property type="entry name" value="Secre_tail"/>
</dbReference>
<evidence type="ECO:0000313" key="6">
    <source>
        <dbReference type="EMBL" id="NDU96721.1"/>
    </source>
</evidence>
<reference evidence="6 7" key="1">
    <citation type="submission" date="2020-02" db="EMBL/GenBank/DDBJ databases">
        <title>Draft genome sequence of two Spirosoma agri KCTC 52727 and Spirosoma terrae KCTC 52035.</title>
        <authorList>
            <person name="Rojas J."/>
            <person name="Ambika Manirajan B."/>
            <person name="Suarez C."/>
            <person name="Ratering S."/>
            <person name="Schnell S."/>
        </authorList>
    </citation>
    <scope>NUCLEOTIDE SEQUENCE [LARGE SCALE GENOMIC DNA]</scope>
    <source>
        <strain evidence="6 7">KCTC 52035</strain>
    </source>
</reference>
<keyword evidence="7" id="KW-1185">Reference proteome</keyword>
<feature type="signal peptide" evidence="4">
    <location>
        <begin position="1"/>
        <end position="17"/>
    </location>
</feature>
<feature type="domain" description="Peptidase S8/S53" evidence="5">
    <location>
        <begin position="421"/>
        <end position="565"/>
    </location>
</feature>
<evidence type="ECO:0000256" key="3">
    <source>
        <dbReference type="ARBA" id="ARBA00022825"/>
    </source>
</evidence>
<dbReference type="InterPro" id="IPR023828">
    <property type="entry name" value="Peptidase_S8_Ser-AS"/>
</dbReference>
<keyword evidence="1" id="KW-0645">Protease</keyword>
<dbReference type="PROSITE" id="PS00138">
    <property type="entry name" value="SUBTILASE_SER"/>
    <property type="match status" value="1"/>
</dbReference>
<dbReference type="Pfam" id="PF00082">
    <property type="entry name" value="Peptidase_S8"/>
    <property type="match status" value="1"/>
</dbReference>
<dbReference type="Proteomes" id="UP000474175">
    <property type="component" value="Unassembled WGS sequence"/>
</dbReference>
<feature type="chain" id="PRO_5027005812" evidence="4">
    <location>
        <begin position="18"/>
        <end position="966"/>
    </location>
</feature>
<evidence type="ECO:0000259" key="5">
    <source>
        <dbReference type="Pfam" id="PF00082"/>
    </source>
</evidence>
<accession>A0A6L9LC81</accession>
<dbReference type="EMBL" id="JAAFZH010000008">
    <property type="protein sequence ID" value="NDU96721.1"/>
    <property type="molecule type" value="Genomic_DNA"/>
</dbReference>
<dbReference type="InterPro" id="IPR036852">
    <property type="entry name" value="Peptidase_S8/S53_dom_sf"/>
</dbReference>
<dbReference type="Gene3D" id="3.40.50.200">
    <property type="entry name" value="Peptidase S8/S53 domain"/>
    <property type="match status" value="1"/>
</dbReference>
<organism evidence="6 7">
    <name type="scientific">Spirosoma terrae</name>
    <dbReference type="NCBI Taxonomy" id="1968276"/>
    <lineage>
        <taxon>Bacteria</taxon>
        <taxon>Pseudomonadati</taxon>
        <taxon>Bacteroidota</taxon>
        <taxon>Cytophagia</taxon>
        <taxon>Cytophagales</taxon>
        <taxon>Cytophagaceae</taxon>
        <taxon>Spirosoma</taxon>
    </lineage>
</organism>
<evidence type="ECO:0000256" key="2">
    <source>
        <dbReference type="ARBA" id="ARBA00022801"/>
    </source>
</evidence>
<dbReference type="GO" id="GO:0006508">
    <property type="term" value="P:proteolysis"/>
    <property type="evidence" value="ECO:0007669"/>
    <property type="project" value="UniProtKB-KW"/>
</dbReference>
<comment type="caution">
    <text evidence="6">The sequence shown here is derived from an EMBL/GenBank/DDBJ whole genome shotgun (WGS) entry which is preliminary data.</text>
</comment>
<evidence type="ECO:0000256" key="4">
    <source>
        <dbReference type="SAM" id="SignalP"/>
    </source>
</evidence>
<dbReference type="NCBIfam" id="TIGR04183">
    <property type="entry name" value="Por_Secre_tail"/>
    <property type="match status" value="1"/>
</dbReference>
<protein>
    <submittedName>
        <fullName evidence="6">S8 family serine peptidase</fullName>
    </submittedName>
</protein>
<dbReference type="SUPFAM" id="SSF52743">
    <property type="entry name" value="Subtilisin-like"/>
    <property type="match status" value="1"/>
</dbReference>
<dbReference type="AlphaFoldDB" id="A0A6L9LC81"/>
<name>A0A6L9LC81_9BACT</name>
<dbReference type="InterPro" id="IPR034075">
    <property type="entry name" value="Glr3161-like_dom"/>
</dbReference>
<keyword evidence="4" id="KW-0732">Signal</keyword>
<dbReference type="GO" id="GO:0004252">
    <property type="term" value="F:serine-type endopeptidase activity"/>
    <property type="evidence" value="ECO:0007669"/>
    <property type="project" value="InterPro"/>
</dbReference>
<keyword evidence="3" id="KW-0720">Serine protease</keyword>
<gene>
    <name evidence="6" type="ORF">GK108_17695</name>
</gene>
<keyword evidence="2" id="KW-0378">Hydrolase</keyword>
<evidence type="ECO:0000313" key="7">
    <source>
        <dbReference type="Proteomes" id="UP000474175"/>
    </source>
</evidence>
<sequence length="966" mass="101138">MIVSLGLLLWLSSSGFAQDVKQEARDAKVSSDLYAVLTNRGLPNQAPVNGLQPLNLFATRDNAIAIEAAATSEQEGENLLRALQNLGLQNGMVYKQKVSGYLPIDKLSDLKNIPSLKFAQPAYKPKHNVGSVTSQGDVALRANVARSAYGVTGAGVKVGILSDSYNALGGAPAGVASGDLPADVQVLSDLTSGTDEGRAMAELVHDIAPGSPIAFHTAYDTQLLFAQGIRNLATAGCKIITDDISYFAEPFFQDGVVAQAVDDVVTNQGVTYFSAAANAGRSSYQNTFKPIPFFDPQYDPSSSYSAHDFGGGNFRQRISIPGRGGQVIISFQWDDPFYSVSGGAGAQTDMDILVYSGTTLLGSLSGFSANAGNDAVEVIGLVNNGASAATINLVLVKYSGPDPTQLKWVNYGSTVAIEFDTKSSTVVGHANSTRAIAVGAAPFYNTPAFDGGLTTAVIEPFSSAGGTPILFNTAGQRISQIVRQKPEITAVDGTNTTFFTVDSPRDSDNFPNFFGTSAAAPHAAAVAALMKQKESSLSSSAILSALQQTALDMDDPLTPDFDYGFDFGTGFGFIQADKALQAISTSASDFAIAGVTTITCTTVSAGQRTLTFNPQYSGVNGQPISFSVVSELSPTTNPGPYTLNLYTDNPIITLKATQSGTAGEASFTYNWLAACGSNSTTNPPGNFSIIGVNTITCTTVTPTQRTLTFNPQYAGLNGQTVSFSVNNELSPTTNPGPYTLNLYIDNPTITLKAAQAGTAGEASFTYNWLSACGTTTPTPTPTPSDFTITGVTTVGCTAISPTQRALTFNPNYSGVNGQTISFSVANEMSPTTNPGPYTLNLYIDNPTVTLKAAQAGTAGEASFTYNWLATCNSGAGRLSAELGTGLQVRVLGNPVGETAAVEITGTAGTAVRMTLTDIQGRILHQHQIDQPNATERVHIPVSGEKGLFFLQVGANNEQRQVKLLKQ</sequence>
<proteinExistence type="predicted"/>
<evidence type="ECO:0000256" key="1">
    <source>
        <dbReference type="ARBA" id="ARBA00022670"/>
    </source>
</evidence>
<dbReference type="CDD" id="cd05562">
    <property type="entry name" value="Peptidases_S53_like"/>
    <property type="match status" value="1"/>
</dbReference>
<dbReference type="InterPro" id="IPR000209">
    <property type="entry name" value="Peptidase_S8/S53_dom"/>
</dbReference>